<dbReference type="EMBL" id="PVQB02000284">
    <property type="protein sequence ID" value="KAF4339481.1"/>
    <property type="molecule type" value="Genomic_DNA"/>
</dbReference>
<proteinExistence type="predicted"/>
<reference evidence="2" key="1">
    <citation type="journal article" date="2017" name="Mycologia">
        <title>Fusarium algeriense, sp. nov., a novel toxigenic crown rot pathogen of durum wheat from Algeria is nested in the Fusarium burgessii species complex.</title>
        <authorList>
            <person name="Laraba I."/>
            <person name="Keddad A."/>
            <person name="Boureghda H."/>
            <person name="Abdallah N."/>
            <person name="Vaughan M.M."/>
            <person name="Proctor R.H."/>
            <person name="Busman M."/>
            <person name="O'Donnell K."/>
        </authorList>
    </citation>
    <scope>NUCLEOTIDE SEQUENCE</scope>
    <source>
        <strain evidence="2">NRRL 25174</strain>
    </source>
</reference>
<protein>
    <submittedName>
        <fullName evidence="2">Uncharacterized protein</fullName>
    </submittedName>
</protein>
<comment type="caution">
    <text evidence="2">The sequence shown here is derived from an EMBL/GenBank/DDBJ whole genome shotgun (WGS) entry which is preliminary data.</text>
</comment>
<dbReference type="AlphaFoldDB" id="A0A9P5AIY8"/>
<keyword evidence="3" id="KW-1185">Reference proteome</keyword>
<dbReference type="PANTHER" id="PTHR18947:SF28">
    <property type="entry name" value="GIRDIN, ISOFORM A"/>
    <property type="match status" value="1"/>
</dbReference>
<dbReference type="GO" id="GO:0030705">
    <property type="term" value="P:cytoskeleton-dependent intracellular transport"/>
    <property type="evidence" value="ECO:0007669"/>
    <property type="project" value="TreeGrafter"/>
</dbReference>
<dbReference type="OrthoDB" id="4332097at2759"/>
<evidence type="ECO:0000313" key="3">
    <source>
        <dbReference type="Proteomes" id="UP000730481"/>
    </source>
</evidence>
<dbReference type="GO" id="GO:0008017">
    <property type="term" value="F:microtubule binding"/>
    <property type="evidence" value="ECO:0007669"/>
    <property type="project" value="TreeGrafter"/>
</dbReference>
<dbReference type="GO" id="GO:0005815">
    <property type="term" value="C:microtubule organizing center"/>
    <property type="evidence" value="ECO:0007669"/>
    <property type="project" value="TreeGrafter"/>
</dbReference>
<accession>A0A9P5AIY8</accession>
<gene>
    <name evidence="2" type="ORF">FBEOM_6602</name>
</gene>
<dbReference type="Gene3D" id="1.10.287.1490">
    <property type="match status" value="1"/>
</dbReference>
<evidence type="ECO:0000313" key="2">
    <source>
        <dbReference type="EMBL" id="KAF4339481.1"/>
    </source>
</evidence>
<organism evidence="2 3">
    <name type="scientific">Fusarium beomiforme</name>
    <dbReference type="NCBI Taxonomy" id="44412"/>
    <lineage>
        <taxon>Eukaryota</taxon>
        <taxon>Fungi</taxon>
        <taxon>Dikarya</taxon>
        <taxon>Ascomycota</taxon>
        <taxon>Pezizomycotina</taxon>
        <taxon>Sordariomycetes</taxon>
        <taxon>Hypocreomycetidae</taxon>
        <taxon>Hypocreales</taxon>
        <taxon>Nectriaceae</taxon>
        <taxon>Fusarium</taxon>
        <taxon>Fusarium burgessii species complex</taxon>
    </lineage>
</organism>
<dbReference type="GO" id="GO:0005737">
    <property type="term" value="C:cytoplasm"/>
    <property type="evidence" value="ECO:0007669"/>
    <property type="project" value="TreeGrafter"/>
</dbReference>
<feature type="coiled-coil region" evidence="1">
    <location>
        <begin position="316"/>
        <end position="504"/>
    </location>
</feature>
<keyword evidence="1" id="KW-0175">Coiled coil</keyword>
<sequence>MFVYQGKLNWCNYAVDETFVVILPNGPVRVGDSVYLFSQWTEDSKGIKKGNFFMTFTVDSVTQKGATDVTFALKGSWYSFDITTKGGYENISVIMKNIQGVVSDPMPLKREWASEKALLGTTRIWTGKFKWMTFANNEPAIFIVPDGFGEGKPVLSTWQWTKASSGKTKEPSFRVGTQTNVSGDGVTSFKFTYKSYYDITCTWDGRKDALDVWVKEGAHSEDVGDMVRSAIIERGTHCHGFNPPESTIERGQCELRLPQPTPSLPRLVCPLPFPAGLLETLAHTAAFVDQCGYLAKYAHDHFISLDADYHKSLELITALKAEIANLSKTRDDLTLDRDSARAEISKLQEALKKALQSATDHQNEIARLREAIAKDALKDAEAAKLLEKTQQELKIEQGKVADLTKEKTALEAECAKYKVTIVNLQSQIISFETTIAQLKAEISVKITENKTLTDKNTQLESDKKNLEGTVKDLRRELEAAYARIADLEADSTKQQNRIKDILGEKNKALSEASIADQRAADAEATVAKYKKWAFKNKVTIDLSTV</sequence>
<name>A0A9P5AIY8_9HYPO</name>
<dbReference type="PANTHER" id="PTHR18947">
    <property type="entry name" value="HOOK PROTEINS"/>
    <property type="match status" value="1"/>
</dbReference>
<dbReference type="GO" id="GO:0031122">
    <property type="term" value="P:cytoplasmic microtubule organization"/>
    <property type="evidence" value="ECO:0007669"/>
    <property type="project" value="TreeGrafter"/>
</dbReference>
<dbReference type="Proteomes" id="UP000730481">
    <property type="component" value="Unassembled WGS sequence"/>
</dbReference>
<reference evidence="2" key="2">
    <citation type="submission" date="2020-02" db="EMBL/GenBank/DDBJ databases">
        <title>Identification and distribution of gene clusters putatively required for synthesis of sphingolipid metabolism inhibitors in phylogenetically diverse species of the filamentous fungus Fusarium.</title>
        <authorList>
            <person name="Kim H.-S."/>
            <person name="Busman M."/>
            <person name="Brown D.W."/>
            <person name="Divon H."/>
            <person name="Uhlig S."/>
            <person name="Proctor R.H."/>
        </authorList>
    </citation>
    <scope>NUCLEOTIDE SEQUENCE</scope>
    <source>
        <strain evidence="2">NRRL 25174</strain>
    </source>
</reference>
<dbReference type="SUPFAM" id="SSF90257">
    <property type="entry name" value="Myosin rod fragments"/>
    <property type="match status" value="1"/>
</dbReference>
<dbReference type="GO" id="GO:0051959">
    <property type="term" value="F:dynein light intermediate chain binding"/>
    <property type="evidence" value="ECO:0007669"/>
    <property type="project" value="TreeGrafter"/>
</dbReference>
<evidence type="ECO:0000256" key="1">
    <source>
        <dbReference type="SAM" id="Coils"/>
    </source>
</evidence>